<dbReference type="Gene3D" id="3.90.1300.10">
    <property type="entry name" value="Amidase signature (AS) domain"/>
    <property type="match status" value="1"/>
</dbReference>
<organism evidence="10 11">
    <name type="scientific">Lachnellula hyalina</name>
    <dbReference type="NCBI Taxonomy" id="1316788"/>
    <lineage>
        <taxon>Eukaryota</taxon>
        <taxon>Fungi</taxon>
        <taxon>Dikarya</taxon>
        <taxon>Ascomycota</taxon>
        <taxon>Pezizomycotina</taxon>
        <taxon>Leotiomycetes</taxon>
        <taxon>Helotiales</taxon>
        <taxon>Lachnaceae</taxon>
        <taxon>Lachnellula</taxon>
    </lineage>
</organism>
<dbReference type="GO" id="GO:0005739">
    <property type="term" value="C:mitochondrion"/>
    <property type="evidence" value="ECO:0007669"/>
    <property type="project" value="UniProtKB-SubCell"/>
</dbReference>
<feature type="active site" description="Charge relay system" evidence="7">
    <location>
        <position position="162"/>
    </location>
</feature>
<dbReference type="GO" id="GO:0005524">
    <property type="term" value="F:ATP binding"/>
    <property type="evidence" value="ECO:0007669"/>
    <property type="project" value="UniProtKB-KW"/>
</dbReference>
<dbReference type="GO" id="GO:0070681">
    <property type="term" value="P:glutaminyl-tRNAGln biosynthesis via transamidation"/>
    <property type="evidence" value="ECO:0007669"/>
    <property type="project" value="UniProtKB-UniRule"/>
</dbReference>
<dbReference type="GO" id="GO:0050567">
    <property type="term" value="F:glutaminyl-tRNA synthase (glutamine-hydrolyzing) activity"/>
    <property type="evidence" value="ECO:0007669"/>
    <property type="project" value="UniProtKB-UniRule"/>
</dbReference>
<dbReference type="EMBL" id="QGMH01000029">
    <property type="protein sequence ID" value="TVY28585.1"/>
    <property type="molecule type" value="Genomic_DNA"/>
</dbReference>
<evidence type="ECO:0000256" key="6">
    <source>
        <dbReference type="ARBA" id="ARBA00047407"/>
    </source>
</evidence>
<comment type="function">
    <text evidence="7">Allows the formation of correctly charged Gln-tRNA(Gln) through the transamidation of misacylated Glu-tRNA(Gln) in the mitochondria. The reaction takes place in the presence of glutamine and ATP through an activated gamma-phospho-Glu-tRNA(Gln).</text>
</comment>
<evidence type="ECO:0000313" key="10">
    <source>
        <dbReference type="EMBL" id="TVY28585.1"/>
    </source>
</evidence>
<gene>
    <name evidence="10" type="ORF">LHYA1_G001945</name>
</gene>
<keyword evidence="4 7" id="KW-0067">ATP-binding</keyword>
<keyword evidence="2 7" id="KW-0436">Ligase</keyword>
<keyword evidence="3 7" id="KW-0547">Nucleotide-binding</keyword>
<dbReference type="GO" id="GO:0032543">
    <property type="term" value="P:mitochondrial translation"/>
    <property type="evidence" value="ECO:0007669"/>
    <property type="project" value="UniProtKB-UniRule"/>
</dbReference>
<protein>
    <recommendedName>
        <fullName evidence="7">Glutamyl-tRNA(Gln) amidotransferase subunit A, mitochondrial</fullName>
        <shortName evidence="7">Glu-AdT subunit A</shortName>
        <ecNumber evidence="7">6.3.5.7</ecNumber>
    </recommendedName>
</protein>
<evidence type="ECO:0000259" key="9">
    <source>
        <dbReference type="Pfam" id="PF01425"/>
    </source>
</evidence>
<dbReference type="RefSeq" id="XP_031007373.1">
    <property type="nucleotide sequence ID" value="XM_031146923.1"/>
</dbReference>
<reference evidence="10 11" key="1">
    <citation type="submission" date="2018-05" db="EMBL/GenBank/DDBJ databases">
        <title>Genome sequencing and assembly of the regulated plant pathogen Lachnellula willkommii and related sister species for the development of diagnostic species identification markers.</title>
        <authorList>
            <person name="Giroux E."/>
            <person name="Bilodeau G."/>
        </authorList>
    </citation>
    <scope>NUCLEOTIDE SEQUENCE [LARGE SCALE GENOMIC DNA]</scope>
    <source>
        <strain evidence="10 11">CBS 185.66</strain>
    </source>
</reference>
<dbReference type="InterPro" id="IPR036928">
    <property type="entry name" value="AS_sf"/>
</dbReference>
<evidence type="ECO:0000256" key="3">
    <source>
        <dbReference type="ARBA" id="ARBA00022741"/>
    </source>
</evidence>
<evidence type="ECO:0000256" key="8">
    <source>
        <dbReference type="SAM" id="MobiDB-lite"/>
    </source>
</evidence>
<dbReference type="PANTHER" id="PTHR11895:SF7">
    <property type="entry name" value="GLUTAMYL-TRNA(GLN) AMIDOTRANSFERASE SUBUNIT A, MITOCHONDRIAL"/>
    <property type="match status" value="1"/>
</dbReference>
<comment type="similarity">
    <text evidence="1 7">Belongs to the amidase family. GatA subfamily.</text>
</comment>
<dbReference type="InterPro" id="IPR023631">
    <property type="entry name" value="Amidase_dom"/>
</dbReference>
<comment type="subcellular location">
    <subcellularLocation>
        <location evidence="7">Mitochondrion</location>
    </subcellularLocation>
</comment>
<dbReference type="EC" id="6.3.5.7" evidence="7"/>
<keyword evidence="10" id="KW-0808">Transferase</keyword>
<dbReference type="AlphaFoldDB" id="A0A8H8U1R4"/>
<evidence type="ECO:0000313" key="11">
    <source>
        <dbReference type="Proteomes" id="UP000431533"/>
    </source>
</evidence>
<dbReference type="InterPro" id="IPR004412">
    <property type="entry name" value="GatA"/>
</dbReference>
<name>A0A8H8U1R4_9HELO</name>
<keyword evidence="5 7" id="KW-0648">Protein biosynthesis</keyword>
<dbReference type="Proteomes" id="UP000431533">
    <property type="component" value="Unassembled WGS sequence"/>
</dbReference>
<keyword evidence="11" id="KW-1185">Reference proteome</keyword>
<dbReference type="PROSITE" id="PS00571">
    <property type="entry name" value="AMIDASES"/>
    <property type="match status" value="1"/>
</dbReference>
<dbReference type="InterPro" id="IPR000120">
    <property type="entry name" value="Amidase"/>
</dbReference>
<dbReference type="OrthoDB" id="421993at2759"/>
<evidence type="ECO:0000256" key="1">
    <source>
        <dbReference type="ARBA" id="ARBA00008069"/>
    </source>
</evidence>
<dbReference type="SUPFAM" id="SSF75304">
    <property type="entry name" value="Amidase signature (AS) enzymes"/>
    <property type="match status" value="1"/>
</dbReference>
<proteinExistence type="inferred from homology"/>
<comment type="subunit">
    <text evidence="7">Subunit of the heterotrimeric GatCAB amidotransferase (AdT) complex, composed of A, B and C subunits.</text>
</comment>
<dbReference type="HAMAP" id="MF_00120">
    <property type="entry name" value="GatA"/>
    <property type="match status" value="1"/>
</dbReference>
<feature type="active site" description="Charge relay system" evidence="7">
    <location>
        <position position="86"/>
    </location>
</feature>
<keyword evidence="7" id="KW-0496">Mitochondrion</keyword>
<dbReference type="InterPro" id="IPR020556">
    <property type="entry name" value="Amidase_CS"/>
</dbReference>
<dbReference type="GeneID" id="41982143"/>
<comment type="catalytic activity">
    <reaction evidence="6 7">
        <text>L-glutamyl-tRNA(Gln) + L-glutamine + ATP + H2O = L-glutaminyl-tRNA(Gln) + L-glutamate + ADP + phosphate + H(+)</text>
        <dbReference type="Rhea" id="RHEA:17521"/>
        <dbReference type="Rhea" id="RHEA-COMP:9681"/>
        <dbReference type="Rhea" id="RHEA-COMP:9684"/>
        <dbReference type="ChEBI" id="CHEBI:15377"/>
        <dbReference type="ChEBI" id="CHEBI:15378"/>
        <dbReference type="ChEBI" id="CHEBI:29985"/>
        <dbReference type="ChEBI" id="CHEBI:30616"/>
        <dbReference type="ChEBI" id="CHEBI:43474"/>
        <dbReference type="ChEBI" id="CHEBI:58359"/>
        <dbReference type="ChEBI" id="CHEBI:78520"/>
        <dbReference type="ChEBI" id="CHEBI:78521"/>
        <dbReference type="ChEBI" id="CHEBI:456216"/>
        <dbReference type="EC" id="6.3.5.7"/>
    </reaction>
</comment>
<dbReference type="GO" id="GO:0016740">
    <property type="term" value="F:transferase activity"/>
    <property type="evidence" value="ECO:0007669"/>
    <property type="project" value="UniProtKB-KW"/>
</dbReference>
<evidence type="ECO:0000256" key="2">
    <source>
        <dbReference type="ARBA" id="ARBA00022598"/>
    </source>
</evidence>
<evidence type="ECO:0000256" key="5">
    <source>
        <dbReference type="ARBA" id="ARBA00022917"/>
    </source>
</evidence>
<comment type="caution">
    <text evidence="10">The sequence shown here is derived from an EMBL/GenBank/DDBJ whole genome shotgun (WGS) entry which is preliminary data.</text>
</comment>
<evidence type="ECO:0000256" key="7">
    <source>
        <dbReference type="HAMAP-Rule" id="MF_03150"/>
    </source>
</evidence>
<dbReference type="PANTHER" id="PTHR11895">
    <property type="entry name" value="TRANSAMIDASE"/>
    <property type="match status" value="1"/>
</dbReference>
<feature type="region of interest" description="Disordered" evidence="8">
    <location>
        <begin position="39"/>
        <end position="77"/>
    </location>
</feature>
<feature type="active site" description="Acyl-ester intermediate" evidence="7">
    <location>
        <position position="186"/>
    </location>
</feature>
<sequence length="548" mass="60409">MVEVHLPRSAVRATKVALKEVNYRIRPFAQNVFISRAELKQEQDGSVADRQSSGEAVGKAKEPEPEPEPYSAQKPPWFPVRPVAVKDNIATADLPTTCASGILKNHQSPFEASVVEQLRSTGAPIIGKTNMDEFGMGSHSTNSFFGTVTNPPPFDRLSVGGSSGGSAVAVAQKLVDIAIGTDTGGSVRLPAAYSGVVGFKPSYGLISRWGVVPYANSLDTVGILARSCKQVFKTFVSMQEHDPKDPTSLSEKSRMRAFTSGSNRWRELSDQNFKDFHKLRIGVPEQYNIFELDGRTRQSWQRTLMLFQDLGCTIVPISLPNTQQALPAYYILAMAEAASNLSKYDGVRYGTRSQSSDGAGDVLYSESRGEGFGDEVKRRILLGSYALSSDAIDNYFIKAQKVRRLVQQDFDRVFSMPNPLRDPEQFDLSEMDESILLNNKLGPSQVDLIVCPTSPTPAPNLDDIANQRPVDAYINDVFTVPASMAGLPAISVPLKRRPTDSPRFDGMQIIGQYSDDYRVIFVAHELEKLLKIDNASGQWRKENRESLN</sequence>
<feature type="domain" description="Amidase" evidence="9">
    <location>
        <begin position="35"/>
        <end position="519"/>
    </location>
</feature>
<dbReference type="GO" id="GO:0030956">
    <property type="term" value="C:glutamyl-tRNA(Gln) amidotransferase complex"/>
    <property type="evidence" value="ECO:0007669"/>
    <property type="project" value="UniProtKB-UniRule"/>
</dbReference>
<evidence type="ECO:0000256" key="4">
    <source>
        <dbReference type="ARBA" id="ARBA00022840"/>
    </source>
</evidence>
<accession>A0A8H8U1R4</accession>
<dbReference type="Pfam" id="PF01425">
    <property type="entry name" value="Amidase"/>
    <property type="match status" value="1"/>
</dbReference>